<evidence type="ECO:0000313" key="1">
    <source>
        <dbReference type="EMBL" id="MBO0450183.1"/>
    </source>
</evidence>
<sequence>MNAPNLIFDVTFLDESMGYTKEILLIDLQKMGFKGITIHHKMLEEVTKTDEIKKIVAMAQKLGLKISYVIEDELFKMGRLNKMVPHYLMEAKNLGATELILTIGDYSPAGLKALRKLDSLAITITVTNDQAYPSGRLDKIAEFLLAVKVLPINLGYLFNLGNWRFVGEDEQVAVDMLKEYITEIFLQDVTYINELPVITTPDCGFVDWRQVLRCLPANVDIVLSFPTTSLAEIKKVRDLVLEHNAIPSVEAS</sequence>
<dbReference type="InterPro" id="IPR036237">
    <property type="entry name" value="Xyl_isomerase-like_sf"/>
</dbReference>
<dbReference type="Gene3D" id="3.20.20.150">
    <property type="entry name" value="Divalent-metal-dependent TIM barrel enzymes"/>
    <property type="match status" value="1"/>
</dbReference>
<comment type="caution">
    <text evidence="1">The sequence shown here is derived from an EMBL/GenBank/DDBJ whole genome shotgun (WGS) entry which is preliminary data.</text>
</comment>
<dbReference type="EMBL" id="JAFLVT010000018">
    <property type="protein sequence ID" value="MBO0450183.1"/>
    <property type="molecule type" value="Genomic_DNA"/>
</dbReference>
<keyword evidence="2" id="KW-1185">Reference proteome</keyword>
<organism evidence="1 2">
    <name type="scientific">Candidatus Enterococcus myersii</name>
    <dbReference type="NCBI Taxonomy" id="2815322"/>
    <lineage>
        <taxon>Bacteria</taxon>
        <taxon>Bacillati</taxon>
        <taxon>Bacillota</taxon>
        <taxon>Bacilli</taxon>
        <taxon>Lactobacillales</taxon>
        <taxon>Enterococcaceae</taxon>
        <taxon>Enterococcus</taxon>
    </lineage>
</organism>
<dbReference type="SUPFAM" id="SSF51658">
    <property type="entry name" value="Xylose isomerase-like"/>
    <property type="match status" value="1"/>
</dbReference>
<evidence type="ECO:0008006" key="3">
    <source>
        <dbReference type="Google" id="ProtNLM"/>
    </source>
</evidence>
<gene>
    <name evidence="1" type="ORF">JZO76_11695</name>
</gene>
<proteinExistence type="predicted"/>
<reference evidence="1 2" key="1">
    <citation type="submission" date="2021-03" db="EMBL/GenBank/DDBJ databases">
        <title>Enterococcal diversity collection.</title>
        <authorList>
            <person name="Gilmore M.S."/>
            <person name="Schwartzman J."/>
            <person name="Van Tyne D."/>
            <person name="Martin M."/>
            <person name="Earl A.M."/>
            <person name="Manson A.L."/>
            <person name="Straub T."/>
            <person name="Salamzade R."/>
            <person name="Saavedra J."/>
            <person name="Lebreton F."/>
            <person name="Prichula J."/>
            <person name="Schaufler K."/>
            <person name="Gaca A."/>
            <person name="Sgardioli B."/>
            <person name="Wagenaar J."/>
            <person name="Strong T."/>
        </authorList>
    </citation>
    <scope>NUCLEOTIDE SEQUENCE [LARGE SCALE GENOMIC DNA]</scope>
    <source>
        <strain evidence="1 2">MJM12</strain>
    </source>
</reference>
<dbReference type="Proteomes" id="UP000664256">
    <property type="component" value="Unassembled WGS sequence"/>
</dbReference>
<dbReference type="RefSeq" id="WP_206904692.1">
    <property type="nucleotide sequence ID" value="NZ_JAFLVT010000018.1"/>
</dbReference>
<name>A0ABS3HC37_9ENTE</name>
<evidence type="ECO:0000313" key="2">
    <source>
        <dbReference type="Proteomes" id="UP000664256"/>
    </source>
</evidence>
<accession>A0ABS3HC37</accession>
<protein>
    <recommendedName>
        <fullName evidence="3">Xylose isomerase-like TIM barrel domain-containing protein</fullName>
    </recommendedName>
</protein>